<keyword evidence="4" id="KW-0145">Chemotaxis</keyword>
<evidence type="ECO:0000313" key="15">
    <source>
        <dbReference type="EMBL" id="MVW75461.1"/>
    </source>
</evidence>
<evidence type="ECO:0000256" key="6">
    <source>
        <dbReference type="ARBA" id="ARBA00022692"/>
    </source>
</evidence>
<dbReference type="Pfam" id="PF08447">
    <property type="entry name" value="PAS_3"/>
    <property type="match status" value="1"/>
</dbReference>
<evidence type="ECO:0000256" key="2">
    <source>
        <dbReference type="ARBA" id="ARBA00022475"/>
    </source>
</evidence>
<evidence type="ECO:0000259" key="12">
    <source>
        <dbReference type="PROSITE" id="PS50111"/>
    </source>
</evidence>
<evidence type="ECO:0000256" key="9">
    <source>
        <dbReference type="ARBA" id="ARBA00023224"/>
    </source>
</evidence>
<keyword evidence="8" id="KW-0472">Membrane</keyword>
<dbReference type="PROSITE" id="PS50112">
    <property type="entry name" value="PAS"/>
    <property type="match status" value="1"/>
</dbReference>
<dbReference type="InterPro" id="IPR013655">
    <property type="entry name" value="PAS_fold_3"/>
</dbReference>
<dbReference type="FunFam" id="1.10.287.950:FF:000001">
    <property type="entry name" value="Methyl-accepting chemotaxis sensory transducer"/>
    <property type="match status" value="1"/>
</dbReference>
<dbReference type="GO" id="GO:0005886">
    <property type="term" value="C:plasma membrane"/>
    <property type="evidence" value="ECO:0007669"/>
    <property type="project" value="UniProtKB-SubCell"/>
</dbReference>
<dbReference type="NCBIfam" id="TIGR00229">
    <property type="entry name" value="sensory_box"/>
    <property type="match status" value="1"/>
</dbReference>
<evidence type="ECO:0000313" key="16">
    <source>
        <dbReference type="Proteomes" id="UP000429555"/>
    </source>
</evidence>
<name>A0A6I4KUZ0_9PSED</name>
<dbReference type="SMART" id="SM00283">
    <property type="entry name" value="MA"/>
    <property type="match status" value="1"/>
</dbReference>
<dbReference type="AlphaFoldDB" id="A0A6I4KUZ0"/>
<evidence type="ECO:0000256" key="1">
    <source>
        <dbReference type="ARBA" id="ARBA00004429"/>
    </source>
</evidence>
<dbReference type="Gene3D" id="1.10.287.950">
    <property type="entry name" value="Methyl-accepting chemotaxis protein"/>
    <property type="match status" value="1"/>
</dbReference>
<evidence type="ECO:0000256" key="4">
    <source>
        <dbReference type="ARBA" id="ARBA00022500"/>
    </source>
</evidence>
<dbReference type="Gene3D" id="3.30.450.20">
    <property type="entry name" value="PAS domain"/>
    <property type="match status" value="1"/>
</dbReference>
<comment type="caution">
    <text evidence="15">The sequence shown here is derived from an EMBL/GenBank/DDBJ whole genome shotgun (WGS) entry which is preliminary data.</text>
</comment>
<dbReference type="GO" id="GO:0052131">
    <property type="term" value="P:positive aerotaxis"/>
    <property type="evidence" value="ECO:0007669"/>
    <property type="project" value="UniProtKB-ARBA"/>
</dbReference>
<evidence type="ECO:0000256" key="8">
    <source>
        <dbReference type="ARBA" id="ARBA00023136"/>
    </source>
</evidence>
<dbReference type="PROSITE" id="PS50111">
    <property type="entry name" value="CHEMOTAXIS_TRANSDUC_2"/>
    <property type="match status" value="1"/>
</dbReference>
<evidence type="ECO:0000256" key="10">
    <source>
        <dbReference type="ARBA" id="ARBA00029447"/>
    </source>
</evidence>
<keyword evidence="5" id="KW-0997">Cell inner membrane</keyword>
<dbReference type="InterPro" id="IPR035965">
    <property type="entry name" value="PAS-like_dom_sf"/>
</dbReference>
<organism evidence="15 16">
    <name type="scientific">Pseudomonas xionganensis</name>
    <dbReference type="NCBI Taxonomy" id="2654845"/>
    <lineage>
        <taxon>Bacteria</taxon>
        <taxon>Pseudomonadati</taxon>
        <taxon>Pseudomonadota</taxon>
        <taxon>Gammaproteobacteria</taxon>
        <taxon>Pseudomonadales</taxon>
        <taxon>Pseudomonadaceae</taxon>
        <taxon>Pseudomonas</taxon>
    </lineage>
</organism>
<evidence type="ECO:0000259" key="14">
    <source>
        <dbReference type="PROSITE" id="PS50192"/>
    </source>
</evidence>
<dbReference type="PROSITE" id="PS50192">
    <property type="entry name" value="T_SNARE"/>
    <property type="match status" value="1"/>
</dbReference>
<evidence type="ECO:0000256" key="7">
    <source>
        <dbReference type="ARBA" id="ARBA00022989"/>
    </source>
</evidence>
<dbReference type="CDD" id="cd00130">
    <property type="entry name" value="PAS"/>
    <property type="match status" value="1"/>
</dbReference>
<proteinExistence type="inferred from homology"/>
<feature type="domain" description="PAS" evidence="13">
    <location>
        <begin position="25"/>
        <end position="60"/>
    </location>
</feature>
<keyword evidence="2" id="KW-1003">Cell membrane</keyword>
<evidence type="ECO:0000259" key="13">
    <source>
        <dbReference type="PROSITE" id="PS50112"/>
    </source>
</evidence>
<gene>
    <name evidence="15" type="ORF">GJV18_09040</name>
</gene>
<dbReference type="EMBL" id="WKJZ01000001">
    <property type="protein sequence ID" value="MVW75461.1"/>
    <property type="molecule type" value="Genomic_DNA"/>
</dbReference>
<dbReference type="Pfam" id="PF00015">
    <property type="entry name" value="MCPsignal"/>
    <property type="match status" value="1"/>
</dbReference>
<dbReference type="SUPFAM" id="SSF58104">
    <property type="entry name" value="Methyl-accepting chemotaxis protein (MCP) signaling domain"/>
    <property type="match status" value="1"/>
</dbReference>
<evidence type="ECO:0000256" key="11">
    <source>
        <dbReference type="PROSITE-ProRule" id="PRU00284"/>
    </source>
</evidence>
<keyword evidence="6" id="KW-0812">Transmembrane</keyword>
<dbReference type="GO" id="GO:0007165">
    <property type="term" value="P:signal transduction"/>
    <property type="evidence" value="ECO:0007669"/>
    <property type="project" value="UniProtKB-KW"/>
</dbReference>
<comment type="similarity">
    <text evidence="10">Belongs to the methyl-accepting chemotaxis (MCP) protein family.</text>
</comment>
<evidence type="ECO:0000256" key="3">
    <source>
        <dbReference type="ARBA" id="ARBA00022481"/>
    </source>
</evidence>
<evidence type="ECO:0000256" key="5">
    <source>
        <dbReference type="ARBA" id="ARBA00022519"/>
    </source>
</evidence>
<dbReference type="CDD" id="cd11386">
    <property type="entry name" value="MCP_signal"/>
    <property type="match status" value="1"/>
</dbReference>
<protein>
    <submittedName>
        <fullName evidence="15">PAS domain-containing protein</fullName>
    </submittedName>
</protein>
<feature type="domain" description="T-SNARE coiled-coil homology" evidence="14">
    <location>
        <begin position="439"/>
        <end position="485"/>
    </location>
</feature>
<dbReference type="FunFam" id="3.30.450.20:FF:000046">
    <property type="entry name" value="Aerotaxis sensor receptor"/>
    <property type="match status" value="1"/>
</dbReference>
<dbReference type="InterPro" id="IPR000014">
    <property type="entry name" value="PAS"/>
</dbReference>
<feature type="domain" description="Methyl-accepting transducer" evidence="12">
    <location>
        <begin position="252"/>
        <end position="488"/>
    </location>
</feature>
<sequence length="529" mass="56249">MKINLPVSGRQVEFPASANILSTTDAKGVITYVNSDFIGISGFAESQLLGKSHNVVRHPDMPPAAFAHMWQTLKAGQSWMGLVKNRCQNGDHYWVSAYATPVLQDGQLLEYQSVRTRASAEQVAAAEALYAQLRAGKTPRTLRPPRLAPGPRQALSNAALGLACCLSLGLAGVLDWGQAALLSGLLAVLQGGWLLHSLRPLDLLVRKARGIADNPLSQLLYTGRSDAFGQIDFALHMLKAETRAVVGRMADSARELRQEAAELVAAVDGSNSASVQQQGETAQVVSAIGQLACSVQEVARNAQLTAAAASLVNQETDRGLQMVELTRQQIDGLAGEVQHSSAVIHQLERHGLEINQVLAVIQGIAEQTNLLALNAAIEAARAGEAGRGFAVVADEVRGLASRTQESTAQIQQTIETLRASTAQAVQAMQRSHSQAGASVEQAMQAAQALDGINQRVAEISDMSVQIAAAVEQQSAVGDSIQRNLDGIRQATDGTVVASDQSRNAADHVAGLAERLQLLAEQFWGERRVM</sequence>
<dbReference type="PANTHER" id="PTHR32089">
    <property type="entry name" value="METHYL-ACCEPTING CHEMOTAXIS PROTEIN MCPB"/>
    <property type="match status" value="1"/>
</dbReference>
<dbReference type="SUPFAM" id="SSF55785">
    <property type="entry name" value="PYP-like sensor domain (PAS domain)"/>
    <property type="match status" value="1"/>
</dbReference>
<dbReference type="Proteomes" id="UP000429555">
    <property type="component" value="Unassembled WGS sequence"/>
</dbReference>
<keyword evidence="7" id="KW-1133">Transmembrane helix</keyword>
<keyword evidence="3" id="KW-0488">Methylation</keyword>
<reference evidence="15 16" key="1">
    <citation type="submission" date="2019-11" db="EMBL/GenBank/DDBJ databases">
        <title>Pseudomonas flavidum sp. nov., isolated from Baiyang Lake.</title>
        <authorList>
            <person name="Zhao Y."/>
        </authorList>
    </citation>
    <scope>NUCLEOTIDE SEQUENCE [LARGE SCALE GENOMIC DNA]</scope>
    <source>
        <strain evidence="16">R-22-3 w-18</strain>
    </source>
</reference>
<keyword evidence="16" id="KW-1185">Reference proteome</keyword>
<accession>A0A6I4KUZ0</accession>
<comment type="subcellular location">
    <subcellularLocation>
        <location evidence="1">Cell inner membrane</location>
        <topology evidence="1">Multi-pass membrane protein</topology>
    </subcellularLocation>
</comment>
<dbReference type="InterPro" id="IPR004089">
    <property type="entry name" value="MCPsignal_dom"/>
</dbReference>
<dbReference type="PANTHER" id="PTHR32089:SF74">
    <property type="entry name" value="METHYL-ACCEPTING CHEMOTAXIS PROTEIN AER"/>
    <property type="match status" value="1"/>
</dbReference>
<keyword evidence="9 11" id="KW-0807">Transducer</keyword>
<dbReference type="InterPro" id="IPR000727">
    <property type="entry name" value="T_SNARE_dom"/>
</dbReference>